<dbReference type="EMBL" id="MU860339">
    <property type="protein sequence ID" value="KAK4234685.1"/>
    <property type="molecule type" value="Genomic_DNA"/>
</dbReference>
<dbReference type="PROSITE" id="PS00862">
    <property type="entry name" value="OX2_COVAL_FAD"/>
    <property type="match status" value="1"/>
</dbReference>
<evidence type="ECO:0000313" key="8">
    <source>
        <dbReference type="Proteomes" id="UP001303760"/>
    </source>
</evidence>
<dbReference type="PANTHER" id="PTHR42973:SF39">
    <property type="entry name" value="FAD-BINDING PCMH-TYPE DOMAIN-CONTAINING PROTEIN"/>
    <property type="match status" value="1"/>
</dbReference>
<keyword evidence="8" id="KW-1185">Reference proteome</keyword>
<dbReference type="Proteomes" id="UP001303760">
    <property type="component" value="Unassembled WGS sequence"/>
</dbReference>
<evidence type="ECO:0000259" key="6">
    <source>
        <dbReference type="Pfam" id="PF01565"/>
    </source>
</evidence>
<dbReference type="GO" id="GO:0016491">
    <property type="term" value="F:oxidoreductase activity"/>
    <property type="evidence" value="ECO:0007669"/>
    <property type="project" value="UniProtKB-KW"/>
</dbReference>
<dbReference type="InterPro" id="IPR050416">
    <property type="entry name" value="FAD-linked_Oxidoreductase"/>
</dbReference>
<reference evidence="7" key="2">
    <citation type="submission" date="2023-05" db="EMBL/GenBank/DDBJ databases">
        <authorList>
            <consortium name="Lawrence Berkeley National Laboratory"/>
            <person name="Steindorff A."/>
            <person name="Hensen N."/>
            <person name="Bonometti L."/>
            <person name="Westerberg I."/>
            <person name="Brannstrom I.O."/>
            <person name="Guillou S."/>
            <person name="Cros-Aarteil S."/>
            <person name="Calhoun S."/>
            <person name="Haridas S."/>
            <person name="Kuo A."/>
            <person name="Mondo S."/>
            <person name="Pangilinan J."/>
            <person name="Riley R."/>
            <person name="Labutti K."/>
            <person name="Andreopoulos B."/>
            <person name="Lipzen A."/>
            <person name="Chen C."/>
            <person name="Yanf M."/>
            <person name="Daum C."/>
            <person name="Ng V."/>
            <person name="Clum A."/>
            <person name="Ohm R."/>
            <person name="Martin F."/>
            <person name="Silar P."/>
            <person name="Natvig D."/>
            <person name="Lalanne C."/>
            <person name="Gautier V."/>
            <person name="Ament-Velasquez S.L."/>
            <person name="Kruys A."/>
            <person name="Hutchinson M.I."/>
            <person name="Powell A.J."/>
            <person name="Barry K."/>
            <person name="Miller A.N."/>
            <person name="Grigoriev I.V."/>
            <person name="Debuchy R."/>
            <person name="Gladieux P."/>
            <person name="Thoren M.H."/>
            <person name="Johannesson H."/>
        </authorList>
    </citation>
    <scope>NUCLEOTIDE SEQUENCE</scope>
    <source>
        <strain evidence="7">CBS 532.94</strain>
    </source>
</reference>
<dbReference type="InterPro" id="IPR016167">
    <property type="entry name" value="FAD-bd_PCMH_sub1"/>
</dbReference>
<evidence type="ECO:0000256" key="4">
    <source>
        <dbReference type="ARBA" id="ARBA00022827"/>
    </source>
</evidence>
<keyword evidence="5" id="KW-0560">Oxidoreductase</keyword>
<evidence type="ECO:0000256" key="1">
    <source>
        <dbReference type="ARBA" id="ARBA00001974"/>
    </source>
</evidence>
<name>A0AAN7C3Q7_9PEZI</name>
<evidence type="ECO:0000313" key="7">
    <source>
        <dbReference type="EMBL" id="KAK4234685.1"/>
    </source>
</evidence>
<comment type="cofactor">
    <cofactor evidence="1">
        <name>FAD</name>
        <dbReference type="ChEBI" id="CHEBI:57692"/>
    </cofactor>
</comment>
<dbReference type="Gene3D" id="3.40.462.20">
    <property type="match status" value="1"/>
</dbReference>
<dbReference type="PANTHER" id="PTHR42973">
    <property type="entry name" value="BINDING OXIDOREDUCTASE, PUTATIVE (AFU_ORTHOLOGUE AFUA_1G17690)-RELATED"/>
    <property type="match status" value="1"/>
</dbReference>
<keyword evidence="4" id="KW-0274">FAD</keyword>
<reference evidence="7" key="1">
    <citation type="journal article" date="2023" name="Mol. Phylogenet. Evol.">
        <title>Genome-scale phylogeny and comparative genomics of the fungal order Sordariales.</title>
        <authorList>
            <person name="Hensen N."/>
            <person name="Bonometti L."/>
            <person name="Westerberg I."/>
            <person name="Brannstrom I.O."/>
            <person name="Guillou S."/>
            <person name="Cros-Aarteil S."/>
            <person name="Calhoun S."/>
            <person name="Haridas S."/>
            <person name="Kuo A."/>
            <person name="Mondo S."/>
            <person name="Pangilinan J."/>
            <person name="Riley R."/>
            <person name="LaButti K."/>
            <person name="Andreopoulos B."/>
            <person name="Lipzen A."/>
            <person name="Chen C."/>
            <person name="Yan M."/>
            <person name="Daum C."/>
            <person name="Ng V."/>
            <person name="Clum A."/>
            <person name="Steindorff A."/>
            <person name="Ohm R.A."/>
            <person name="Martin F."/>
            <person name="Silar P."/>
            <person name="Natvig D.O."/>
            <person name="Lalanne C."/>
            <person name="Gautier V."/>
            <person name="Ament-Velasquez S.L."/>
            <person name="Kruys A."/>
            <person name="Hutchinson M.I."/>
            <person name="Powell A.J."/>
            <person name="Barry K."/>
            <person name="Miller A.N."/>
            <person name="Grigoriev I.V."/>
            <person name="Debuchy R."/>
            <person name="Gladieux P."/>
            <person name="Hiltunen Thoren M."/>
            <person name="Johannesson H."/>
        </authorList>
    </citation>
    <scope>NUCLEOTIDE SEQUENCE</scope>
    <source>
        <strain evidence="7">CBS 532.94</strain>
    </source>
</reference>
<sequence length="453" mass="51160">MDKRRTLAMKRLPPNFPIIWRGEVGYEQARVGRVFNYRRPSRYPIAVVEATTEDDIVEAVGLANEIGCRVSVRSGGHSWAVWSTGILRASPSNTGRLTNKLLGAYGRMFPGGHCPEVALGGFLLQGGMGWNCKNWGWACERVLGVDVVTADGRKLHCDKDENTDLYWAARGAGPGFPAIVTRFYLQTIPAFSRMRSSAYIYEKKDYRKAMEWILRVAPIYDESTEIVAVASYPAGLSDVHVMVLLVTFKNSAEEALAALQPAEDTAPPGCVQRWFCRETSLAKEYDDQHAANPMSYRYCTDNCYVKNDADVVSVLEDAFTSLPSRKSFSLWYSMAPGSRRSVEAGTMQDMALSMQTDHYFATYSIWEDEADDAKCRDWVANIFKRVERHSEGSYLGDADFQVRRTRFWQDEQGKKLMRIRKEWDPHGRIAGYLDVGDKSGAEGLENVHEWEPK</sequence>
<dbReference type="AlphaFoldDB" id="A0AAN7C3Q7"/>
<evidence type="ECO:0000256" key="5">
    <source>
        <dbReference type="ARBA" id="ARBA00023002"/>
    </source>
</evidence>
<evidence type="ECO:0000256" key="3">
    <source>
        <dbReference type="ARBA" id="ARBA00022630"/>
    </source>
</evidence>
<dbReference type="InterPro" id="IPR006093">
    <property type="entry name" value="Oxy_OxRdtase_FAD_BS"/>
</dbReference>
<dbReference type="GO" id="GO:0050660">
    <property type="term" value="F:flavin adenine dinucleotide binding"/>
    <property type="evidence" value="ECO:0007669"/>
    <property type="project" value="InterPro"/>
</dbReference>
<dbReference type="SUPFAM" id="SSF56176">
    <property type="entry name" value="FAD-binding/transporter-associated domain-like"/>
    <property type="match status" value="1"/>
</dbReference>
<dbReference type="InterPro" id="IPR006094">
    <property type="entry name" value="Oxid_FAD_bind_N"/>
</dbReference>
<organism evidence="7 8">
    <name type="scientific">Achaetomium macrosporum</name>
    <dbReference type="NCBI Taxonomy" id="79813"/>
    <lineage>
        <taxon>Eukaryota</taxon>
        <taxon>Fungi</taxon>
        <taxon>Dikarya</taxon>
        <taxon>Ascomycota</taxon>
        <taxon>Pezizomycotina</taxon>
        <taxon>Sordariomycetes</taxon>
        <taxon>Sordariomycetidae</taxon>
        <taxon>Sordariales</taxon>
        <taxon>Chaetomiaceae</taxon>
        <taxon>Achaetomium</taxon>
    </lineage>
</organism>
<dbReference type="InterPro" id="IPR036318">
    <property type="entry name" value="FAD-bd_PCMH-like_sf"/>
</dbReference>
<evidence type="ECO:0000256" key="2">
    <source>
        <dbReference type="ARBA" id="ARBA00005466"/>
    </source>
</evidence>
<comment type="similarity">
    <text evidence="2">Belongs to the oxygen-dependent FAD-linked oxidoreductase family.</text>
</comment>
<accession>A0AAN7C3Q7</accession>
<dbReference type="Pfam" id="PF01565">
    <property type="entry name" value="FAD_binding_4"/>
    <property type="match status" value="1"/>
</dbReference>
<gene>
    <name evidence="7" type="ORF">C8A03DRAFT_37521</name>
</gene>
<comment type="caution">
    <text evidence="7">The sequence shown here is derived from an EMBL/GenBank/DDBJ whole genome shotgun (WGS) entry which is preliminary data.</text>
</comment>
<dbReference type="Gene3D" id="3.30.43.10">
    <property type="entry name" value="Uridine Diphospho-n-acetylenolpyruvylglucosamine Reductase, domain 2"/>
    <property type="match status" value="1"/>
</dbReference>
<dbReference type="Gene3D" id="3.30.465.10">
    <property type="match status" value="1"/>
</dbReference>
<proteinExistence type="inferred from homology"/>
<keyword evidence="3" id="KW-0285">Flavoprotein</keyword>
<feature type="domain" description="FAD linked oxidase N-terminal" evidence="6">
    <location>
        <begin position="85"/>
        <end position="157"/>
    </location>
</feature>
<protein>
    <recommendedName>
        <fullName evidence="6">FAD linked oxidase N-terminal domain-containing protein</fullName>
    </recommendedName>
</protein>
<dbReference type="InterPro" id="IPR016169">
    <property type="entry name" value="FAD-bd_PCMH_sub2"/>
</dbReference>